<reference evidence="2 3" key="1">
    <citation type="submission" date="2020-10" db="EMBL/GenBank/DDBJ databases">
        <title>The Coptis chinensis genome and diversification of protoberbering-type alkaloids.</title>
        <authorList>
            <person name="Wang B."/>
            <person name="Shu S."/>
            <person name="Song C."/>
            <person name="Liu Y."/>
        </authorList>
    </citation>
    <scope>NUCLEOTIDE SEQUENCE [LARGE SCALE GENOMIC DNA]</scope>
    <source>
        <strain evidence="2">HL-2020</strain>
        <tissue evidence="2">Leaf</tissue>
    </source>
</reference>
<feature type="compositionally biased region" description="Polar residues" evidence="1">
    <location>
        <begin position="347"/>
        <end position="357"/>
    </location>
</feature>
<dbReference type="InterPro" id="IPR028103">
    <property type="entry name" value="Spatacsin"/>
</dbReference>
<protein>
    <recommendedName>
        <fullName evidence="4">Spatacsin C-terminal domain-containing protein</fullName>
    </recommendedName>
</protein>
<comment type="caution">
    <text evidence="2">The sequence shown here is derived from an EMBL/GenBank/DDBJ whole genome shotgun (WGS) entry which is preliminary data.</text>
</comment>
<dbReference type="EMBL" id="JADFTS010000006">
    <property type="protein sequence ID" value="KAF9602904.1"/>
    <property type="molecule type" value="Genomic_DNA"/>
</dbReference>
<dbReference type="AlphaFoldDB" id="A0A835LTL0"/>
<organism evidence="2 3">
    <name type="scientific">Coptis chinensis</name>
    <dbReference type="NCBI Taxonomy" id="261450"/>
    <lineage>
        <taxon>Eukaryota</taxon>
        <taxon>Viridiplantae</taxon>
        <taxon>Streptophyta</taxon>
        <taxon>Embryophyta</taxon>
        <taxon>Tracheophyta</taxon>
        <taxon>Spermatophyta</taxon>
        <taxon>Magnoliopsida</taxon>
        <taxon>Ranunculales</taxon>
        <taxon>Ranunculaceae</taxon>
        <taxon>Coptidoideae</taxon>
        <taxon>Coptis</taxon>
    </lineage>
</organism>
<feature type="region of interest" description="Disordered" evidence="1">
    <location>
        <begin position="233"/>
        <end position="259"/>
    </location>
</feature>
<accession>A0A835LTL0</accession>
<proteinExistence type="predicted"/>
<dbReference type="PANTHER" id="PTHR13650">
    <property type="entry name" value="SPATACSIN"/>
    <property type="match status" value="1"/>
</dbReference>
<evidence type="ECO:0000256" key="1">
    <source>
        <dbReference type="SAM" id="MobiDB-lite"/>
    </source>
</evidence>
<dbReference type="OrthoDB" id="2018754at2759"/>
<feature type="region of interest" description="Disordered" evidence="1">
    <location>
        <begin position="853"/>
        <end position="878"/>
    </location>
</feature>
<gene>
    <name evidence="2" type="ORF">IFM89_032644</name>
</gene>
<feature type="compositionally biased region" description="Basic and acidic residues" evidence="1">
    <location>
        <begin position="359"/>
        <end position="372"/>
    </location>
</feature>
<feature type="region of interest" description="Disordered" evidence="1">
    <location>
        <begin position="347"/>
        <end position="374"/>
    </location>
</feature>
<evidence type="ECO:0000313" key="2">
    <source>
        <dbReference type="EMBL" id="KAF9602904.1"/>
    </source>
</evidence>
<evidence type="ECO:0000313" key="3">
    <source>
        <dbReference type="Proteomes" id="UP000631114"/>
    </source>
</evidence>
<feature type="non-terminal residue" evidence="2">
    <location>
        <position position="1034"/>
    </location>
</feature>
<feature type="compositionally biased region" description="Polar residues" evidence="1">
    <location>
        <begin position="233"/>
        <end position="244"/>
    </location>
</feature>
<name>A0A835LTL0_9MAGN</name>
<sequence>TFFLESRNPLWIASNCLLLKAGEGFGCCRSWGRVWLLSKLGKGLAAVEAGEGQQTENIFSKIGDTGALLELILYTEGNPFTSSVLVIVVRFEQILIRCLKTIVKENFFPWFVCGPSLLISSLVFSGNVSWNMTVLCVKLWKIIELPMLKMVYSCGSQAVDGPAIIQLRKWDSTKLDLSKFCEAFISPTRELLLLLSHQCEASLLPLTGTDELGGCYDSNSFSSSKQTTLRRLNSLDNTPSTSGSVEGVPSLESTSPRSEDCSLISDVKSLAWGHYGDAYDQHKDVSFREFLFVSGDCGITVHAFCHMDGTHKSNQNEDEVGQGRWVEWGPETLHKTHANRRANLYGNDSENFLQGKTTPKRDGRSHDVDRGQNGELSMTDYTLKKWLKTFYTKVETVELEGDFCTRFPVKPSYPSSVEIVSFSMFENTSMLVDFLTRSDVSYIEKSCNAATVPQSDASVISLPNSSNPIVRSDDMPMPKVLNPGSGSSFKCFKLFSSSSHRLIGFALALLDPRSVKNSEETVRSTNKVFVVVTKIYQERLQWVSSSKLHSLYVNIAPEFEWTDFIFSDDLLVCLHASGLIFVHGAEDGKLVKRFDILKIHGLGPKSNLLKQEKLSVEDDSVPKGADVQTEQDKIHNTCTKRHFKKLMGASSSSLLAAVDDHGVIYIIFPGDYISDKSLIGQTAPTSSAVWGRSLIGWEIGVSSSFLPVEFFGYWRPSSTTAAGCQIDKFLTTKTYKEYWPLWKIEVLDRVLLYESPEAADHLCSENGWDLKIARLRRLQLALDYLKVEEIEQSLEMLVDVNIAEEGILRILFTAVYQAFCKVGSDNEVVLASRLLSLAASFANQNDRRNMQCRVDAKRKRPAQGLVGDADESKAQNQSKLSLPASKLTFEDKELALMPIGSFEPLTHLDSGNINELSIFSSRDNSLGKNMIPLENPKDMIARWEIDNLDLKTVVNDALHSGRLPLAVLQLHIQRVRDLVSEKEHHDIFTEIRDVGRTIAYDLFLKGDTGLAVATLQRLGEDIETSLKQLLFGSV</sequence>
<evidence type="ECO:0008006" key="4">
    <source>
        <dbReference type="Google" id="ProtNLM"/>
    </source>
</evidence>
<dbReference type="GO" id="GO:0005737">
    <property type="term" value="C:cytoplasm"/>
    <property type="evidence" value="ECO:0007669"/>
    <property type="project" value="TreeGrafter"/>
</dbReference>
<dbReference type="PANTHER" id="PTHR13650:SF0">
    <property type="entry name" value="SPATACSIN"/>
    <property type="match status" value="1"/>
</dbReference>
<keyword evidence="3" id="KW-1185">Reference proteome</keyword>
<dbReference type="Proteomes" id="UP000631114">
    <property type="component" value="Unassembled WGS sequence"/>
</dbReference>